<reference evidence="1" key="1">
    <citation type="submission" date="2021-06" db="EMBL/GenBank/DDBJ databases">
        <authorList>
            <person name="Kallberg Y."/>
            <person name="Tangrot J."/>
            <person name="Rosling A."/>
        </authorList>
    </citation>
    <scope>NUCLEOTIDE SEQUENCE</scope>
    <source>
        <strain evidence="1">MA461A</strain>
    </source>
</reference>
<evidence type="ECO:0000313" key="2">
    <source>
        <dbReference type="Proteomes" id="UP000789920"/>
    </source>
</evidence>
<dbReference type="EMBL" id="CAJVQC010031057">
    <property type="protein sequence ID" value="CAG8747392.1"/>
    <property type="molecule type" value="Genomic_DNA"/>
</dbReference>
<comment type="caution">
    <text evidence="1">The sequence shown here is derived from an EMBL/GenBank/DDBJ whole genome shotgun (WGS) entry which is preliminary data.</text>
</comment>
<protein>
    <submittedName>
        <fullName evidence="1">14133_t:CDS:1</fullName>
    </submittedName>
</protein>
<evidence type="ECO:0000313" key="1">
    <source>
        <dbReference type="EMBL" id="CAG8747392.1"/>
    </source>
</evidence>
<feature type="non-terminal residue" evidence="1">
    <location>
        <position position="95"/>
    </location>
</feature>
<sequence length="95" mass="11127">NNFADDSSILCEEVELSIINEPREFQADNIDKILKPLAPSIQKQTTLVIRNQKRNITKELNRDNDWKRCDFVKACIEQNIHLDNNAELNKKNIYL</sequence>
<feature type="non-terminal residue" evidence="1">
    <location>
        <position position="1"/>
    </location>
</feature>
<proteinExistence type="predicted"/>
<name>A0ACA9QEC0_9GLOM</name>
<dbReference type="Proteomes" id="UP000789920">
    <property type="component" value="Unassembled WGS sequence"/>
</dbReference>
<organism evidence="1 2">
    <name type="scientific">Racocetra persica</name>
    <dbReference type="NCBI Taxonomy" id="160502"/>
    <lineage>
        <taxon>Eukaryota</taxon>
        <taxon>Fungi</taxon>
        <taxon>Fungi incertae sedis</taxon>
        <taxon>Mucoromycota</taxon>
        <taxon>Glomeromycotina</taxon>
        <taxon>Glomeromycetes</taxon>
        <taxon>Diversisporales</taxon>
        <taxon>Gigasporaceae</taxon>
        <taxon>Racocetra</taxon>
    </lineage>
</organism>
<gene>
    <name evidence="1" type="ORF">RPERSI_LOCUS13813</name>
</gene>
<keyword evidence="2" id="KW-1185">Reference proteome</keyword>
<accession>A0ACA9QEC0</accession>